<evidence type="ECO:0000313" key="5">
    <source>
        <dbReference type="Proteomes" id="UP000219281"/>
    </source>
</evidence>
<evidence type="ECO:0000256" key="1">
    <source>
        <dbReference type="SAM" id="Phobius"/>
    </source>
</evidence>
<organism evidence="4 5">
    <name type="scientific">Pedobacter xixiisoli</name>
    <dbReference type="NCBI Taxonomy" id="1476464"/>
    <lineage>
        <taxon>Bacteria</taxon>
        <taxon>Pseudomonadati</taxon>
        <taxon>Bacteroidota</taxon>
        <taxon>Sphingobacteriia</taxon>
        <taxon>Sphingobacteriales</taxon>
        <taxon>Sphingobacteriaceae</taxon>
        <taxon>Pedobacter</taxon>
    </lineage>
</organism>
<dbReference type="PANTHER" id="PTHR30273:SF2">
    <property type="entry name" value="PROTEIN FECR"/>
    <property type="match status" value="1"/>
</dbReference>
<name>A0A286A0B6_9SPHI</name>
<feature type="transmembrane region" description="Helical" evidence="1">
    <location>
        <begin position="69"/>
        <end position="91"/>
    </location>
</feature>
<reference evidence="5" key="1">
    <citation type="submission" date="2017-09" db="EMBL/GenBank/DDBJ databases">
        <authorList>
            <person name="Varghese N."/>
            <person name="Submissions S."/>
        </authorList>
    </citation>
    <scope>NUCLEOTIDE SEQUENCE [LARGE SCALE GENOMIC DNA]</scope>
    <source>
        <strain evidence="5">CGMCC 1.12803</strain>
    </source>
</reference>
<dbReference type="Gene3D" id="3.55.50.30">
    <property type="match status" value="1"/>
</dbReference>
<dbReference type="AlphaFoldDB" id="A0A286A0B6"/>
<dbReference type="InterPro" id="IPR012373">
    <property type="entry name" value="Ferrdict_sens_TM"/>
</dbReference>
<dbReference type="EMBL" id="OCMT01000002">
    <property type="protein sequence ID" value="SOD15337.1"/>
    <property type="molecule type" value="Genomic_DNA"/>
</dbReference>
<keyword evidence="5" id="KW-1185">Reference proteome</keyword>
<dbReference type="PIRSF" id="PIRSF018266">
    <property type="entry name" value="FecR"/>
    <property type="match status" value="1"/>
</dbReference>
<dbReference type="Pfam" id="PF04773">
    <property type="entry name" value="FecR"/>
    <property type="match status" value="1"/>
</dbReference>
<feature type="domain" description="FecR protein" evidence="2">
    <location>
        <begin position="168"/>
        <end position="264"/>
    </location>
</feature>
<accession>A0A286A0B6</accession>
<evidence type="ECO:0000313" key="4">
    <source>
        <dbReference type="EMBL" id="SOD15337.1"/>
    </source>
</evidence>
<keyword evidence="1" id="KW-1133">Transmembrane helix</keyword>
<dbReference type="Gene3D" id="2.60.120.1440">
    <property type="match status" value="1"/>
</dbReference>
<proteinExistence type="predicted"/>
<dbReference type="OrthoDB" id="1099963at2"/>
<dbReference type="InterPro" id="IPR006860">
    <property type="entry name" value="FecR"/>
</dbReference>
<feature type="domain" description="Protein FecR C-terminal" evidence="3">
    <location>
        <begin position="307"/>
        <end position="373"/>
    </location>
</feature>
<protein>
    <submittedName>
        <fullName evidence="4">FecR family protein</fullName>
    </submittedName>
</protein>
<dbReference type="Pfam" id="PF16344">
    <property type="entry name" value="FecR_C"/>
    <property type="match status" value="1"/>
</dbReference>
<keyword evidence="1" id="KW-0812">Transmembrane</keyword>
<gene>
    <name evidence="4" type="ORF">SAMN06297358_2324</name>
</gene>
<dbReference type="InterPro" id="IPR032508">
    <property type="entry name" value="FecR_C"/>
</dbReference>
<dbReference type="Proteomes" id="UP000219281">
    <property type="component" value="Unassembled WGS sequence"/>
</dbReference>
<evidence type="ECO:0000259" key="3">
    <source>
        <dbReference type="Pfam" id="PF16344"/>
    </source>
</evidence>
<dbReference type="PANTHER" id="PTHR30273">
    <property type="entry name" value="PERIPLASMIC SIGNAL SENSOR AND SIGMA FACTOR ACTIVATOR FECR-RELATED"/>
    <property type="match status" value="1"/>
</dbReference>
<dbReference type="GO" id="GO:0016989">
    <property type="term" value="F:sigma factor antagonist activity"/>
    <property type="evidence" value="ECO:0007669"/>
    <property type="project" value="TreeGrafter"/>
</dbReference>
<sequence>MTKQTGASLLQKFRDGSINAEERKLLESWYLHYANQAEPFEDTEVFRKDLEDLRNNFFLNAQEPRKVRLWPRVAVAAAIAGLIFTVGIFTYRSVDEKNNPDKIAYANDVLPGKQGATLTLSDGKQIYLSGAMDGELAQQAGVKVRKTKDGQLIYEVKKGAANANQYNTLATAKGETYQVRLPDGSIIWLNAASSLTYHPQLVEQGTRKVTLSGEAYFEVAKDQKHPFVVETKGQTIAVLGTRFNVNSYHDEEVTTTTLLEGSVKLETATGQALKLRVGQQAQLKNNNLSTSEVNAEDAVAWKDGVFLLAGQDLETVMRQASRWYNVEVAFEDESIKREVLKGSLSRFENISQLLEVLESTGSVHFKVKGRRVVAIR</sequence>
<evidence type="ECO:0000259" key="2">
    <source>
        <dbReference type="Pfam" id="PF04773"/>
    </source>
</evidence>
<dbReference type="RefSeq" id="WP_097132004.1">
    <property type="nucleotide sequence ID" value="NZ_OCMT01000002.1"/>
</dbReference>
<keyword evidence="1" id="KW-0472">Membrane</keyword>